<reference evidence="1 2" key="1">
    <citation type="submission" date="2022-08" db="EMBL/GenBank/DDBJ databases">
        <title>novel species in genus Aeromicrobium.</title>
        <authorList>
            <person name="Ye L."/>
        </authorList>
    </citation>
    <scope>NUCLEOTIDE SEQUENCE [LARGE SCALE GENOMIC DNA]</scope>
    <source>
        <strain evidence="2">zg-Y1379</strain>
    </source>
</reference>
<accession>A0ABY5M4E4</accession>
<organism evidence="1 2">
    <name type="scientific">Aeromicrobium wangtongii</name>
    <dbReference type="NCBI Taxonomy" id="2969247"/>
    <lineage>
        <taxon>Bacteria</taxon>
        <taxon>Bacillati</taxon>
        <taxon>Actinomycetota</taxon>
        <taxon>Actinomycetes</taxon>
        <taxon>Propionibacteriales</taxon>
        <taxon>Nocardioidaceae</taxon>
        <taxon>Aeromicrobium</taxon>
    </lineage>
</organism>
<dbReference type="InterPro" id="IPR029058">
    <property type="entry name" value="AB_hydrolase_fold"/>
</dbReference>
<dbReference type="Gene3D" id="1.10.260.130">
    <property type="match status" value="1"/>
</dbReference>
<dbReference type="RefSeq" id="WP_232401121.1">
    <property type="nucleotide sequence ID" value="NZ_CP102173.1"/>
</dbReference>
<dbReference type="Pfam" id="PF03583">
    <property type="entry name" value="LIP"/>
    <property type="match status" value="1"/>
</dbReference>
<evidence type="ECO:0000313" key="1">
    <source>
        <dbReference type="EMBL" id="UUP13050.1"/>
    </source>
</evidence>
<name>A0ABY5M4E4_9ACTN</name>
<dbReference type="InterPro" id="IPR005152">
    <property type="entry name" value="Lipase_secreted"/>
</dbReference>
<dbReference type="PIRSF" id="PIRSF029171">
    <property type="entry name" value="Esterase_LipA"/>
    <property type="match status" value="1"/>
</dbReference>
<dbReference type="PANTHER" id="PTHR34853">
    <property type="match status" value="1"/>
</dbReference>
<gene>
    <name evidence="1" type="ORF">NQV15_14480</name>
</gene>
<dbReference type="PANTHER" id="PTHR34853:SF1">
    <property type="entry name" value="LIPASE 5"/>
    <property type="match status" value="1"/>
</dbReference>
<keyword evidence="2" id="KW-1185">Reference proteome</keyword>
<dbReference type="Proteomes" id="UP001316184">
    <property type="component" value="Chromosome"/>
</dbReference>
<proteinExistence type="predicted"/>
<dbReference type="Gene3D" id="3.40.50.1820">
    <property type="entry name" value="alpha/beta hydrolase"/>
    <property type="match status" value="1"/>
</dbReference>
<evidence type="ECO:0000313" key="2">
    <source>
        <dbReference type="Proteomes" id="UP001316184"/>
    </source>
</evidence>
<protein>
    <submittedName>
        <fullName evidence="1">Lipase family protein</fullName>
    </submittedName>
</protein>
<dbReference type="SUPFAM" id="SSF53474">
    <property type="entry name" value="alpha/beta-Hydrolases"/>
    <property type="match status" value="1"/>
</dbReference>
<dbReference type="EMBL" id="CP102173">
    <property type="protein sequence ID" value="UUP13050.1"/>
    <property type="molecule type" value="Genomic_DNA"/>
</dbReference>
<sequence length="427" mass="43917">MAASWAVVPPAATAGESRGIQIPAFYDPPAQIPASPGSLIRSEPMPLSLNLPVVFPGKATRLMYSSIDSAGRPVAVTGAYIEPTVAWRGPGPRPVVAFGSGTIGSGDQCAPSLGLEHPINLGIGSDGNTLTLTYDLIQMSGLLNKGVAVALTDYVGLGATDRRHHYLNRVSTGHAMLDVARAVKKLPGVSIPAGTKFGAWGYSQGGGASGAAVELQPTYAPDVNLVASYVGAPPANARTTMAGAEGGLISAAMGLAMNGFLDSNPELVPVFDRNLNASGKKMLADTATMCIADVIASYPLAKSGAWTVDGKTLGQVVDSEPLLAKVIDDQRIGRLKPKGATLIATALGDNTVPHGMVKQLAKDWCGKGAAVRYLPVGLPALPGDRDQLVLHHLEGMLLAYPTALAWMTDRLSGAAAPSNCGSLGLMP</sequence>